<comment type="similarity">
    <text evidence="1">Belongs to the DNA polymerase type-B family.</text>
</comment>
<sequence length="201" mass="23797">MKYWYKFEILRGYTFDKANIFKNYITDLYEIKQSHSKDDPMYLISKLLMNSLYGRFGMNEILYNHEITEDSKLNNYIDKYSINEIISLNNNKSLISYFDNNIKDNIILNNETFSNISISIASAITAYSRIHKTQFKNNPDFELFYTETDSIDIDTPLQDKFIGKELGLMKLEYNFIEATFLAHKVYGGLYFDKNNELKVYN</sequence>
<dbReference type="AlphaFoldDB" id="A0A4Y5SK01"/>
<dbReference type="GO" id="GO:0000166">
    <property type="term" value="F:nucleotide binding"/>
    <property type="evidence" value="ECO:0007669"/>
    <property type="project" value="InterPro"/>
</dbReference>
<keyword evidence="7" id="KW-0238">DNA-binding</keyword>
<feature type="domain" description="DNA-directed DNA polymerase family B mitochondria/virus" evidence="9">
    <location>
        <begin position="2"/>
        <end position="138"/>
    </location>
</feature>
<dbReference type="GeneID" id="40487018"/>
<evidence type="ECO:0000259" key="9">
    <source>
        <dbReference type="Pfam" id="PF03175"/>
    </source>
</evidence>
<dbReference type="InterPro" id="IPR043502">
    <property type="entry name" value="DNA/RNA_pol_sf"/>
</dbReference>
<evidence type="ECO:0000256" key="6">
    <source>
        <dbReference type="ARBA" id="ARBA00022932"/>
    </source>
</evidence>
<dbReference type="Pfam" id="PF03175">
    <property type="entry name" value="DNA_pol_B_2"/>
    <property type="match status" value="1"/>
</dbReference>
<dbReference type="EC" id="2.7.7.7" evidence="2"/>
<comment type="catalytic activity">
    <reaction evidence="8">
        <text>DNA(n) + a 2'-deoxyribonucleoside 5'-triphosphate = DNA(n+1) + diphosphate</text>
        <dbReference type="Rhea" id="RHEA:22508"/>
        <dbReference type="Rhea" id="RHEA-COMP:17339"/>
        <dbReference type="Rhea" id="RHEA-COMP:17340"/>
        <dbReference type="ChEBI" id="CHEBI:33019"/>
        <dbReference type="ChEBI" id="CHEBI:61560"/>
        <dbReference type="ChEBI" id="CHEBI:173112"/>
        <dbReference type="EC" id="2.7.7.7"/>
    </reaction>
</comment>
<dbReference type="GO" id="GO:0003887">
    <property type="term" value="F:DNA-directed DNA polymerase activity"/>
    <property type="evidence" value="ECO:0007669"/>
    <property type="project" value="UniProtKB-KW"/>
</dbReference>
<dbReference type="GO" id="GO:0003677">
    <property type="term" value="F:DNA binding"/>
    <property type="evidence" value="ECO:0007669"/>
    <property type="project" value="UniProtKB-KW"/>
</dbReference>
<geneLocation type="mitochondrion" evidence="10"/>
<keyword evidence="3" id="KW-0808">Transferase</keyword>
<gene>
    <name evidence="10" type="primary">orf201</name>
</gene>
<protein>
    <recommendedName>
        <fullName evidence="2">DNA-directed DNA polymerase</fullName>
        <ecNumber evidence="2">2.7.7.7</ecNumber>
    </recommendedName>
</protein>
<evidence type="ECO:0000256" key="2">
    <source>
        <dbReference type="ARBA" id="ARBA00012417"/>
    </source>
</evidence>
<reference evidence="10" key="1">
    <citation type="journal article" name="Int. J. Mol. Sci.">
        <title>Comparative Mitochondrial Genome Analysis of Two Ectomycorrhizal Fungi (Rhizopogon) Reveals Dynamic Changes of Intron and Phylogenetic Relationships of the Subphylum Agaricomycotina.</title>
        <authorList>
            <person name="Li Q."/>
            <person name="Ren Y."/>
            <person name="Shi X."/>
            <person name="Peng L."/>
            <person name="Zhao J."/>
            <person name="Song Y."/>
            <person name="Zhao G."/>
        </authorList>
    </citation>
    <scope>NUCLEOTIDE SEQUENCE</scope>
</reference>
<dbReference type="PANTHER" id="PTHR33568:SF3">
    <property type="entry name" value="DNA-DIRECTED DNA POLYMERASE"/>
    <property type="match status" value="1"/>
</dbReference>
<evidence type="ECO:0000256" key="8">
    <source>
        <dbReference type="ARBA" id="ARBA00049244"/>
    </source>
</evidence>
<accession>A0A4Y5SK01</accession>
<dbReference type="SUPFAM" id="SSF56672">
    <property type="entry name" value="DNA/RNA polymerases"/>
    <property type="match status" value="1"/>
</dbReference>
<dbReference type="InterPro" id="IPR023211">
    <property type="entry name" value="DNA_pol_palm_dom_sf"/>
</dbReference>
<keyword evidence="4" id="KW-0548">Nucleotidyltransferase</keyword>
<dbReference type="EMBL" id="MH794153">
    <property type="protein sequence ID" value="QDA23245.1"/>
    <property type="molecule type" value="Genomic_DNA"/>
</dbReference>
<keyword evidence="5" id="KW-0235">DNA replication</keyword>
<dbReference type="Gene3D" id="3.90.1600.10">
    <property type="entry name" value="Palm domain of DNA polymerase"/>
    <property type="match status" value="1"/>
</dbReference>
<dbReference type="PANTHER" id="PTHR33568">
    <property type="entry name" value="DNA POLYMERASE"/>
    <property type="match status" value="1"/>
</dbReference>
<evidence type="ECO:0000256" key="3">
    <source>
        <dbReference type="ARBA" id="ARBA00022679"/>
    </source>
</evidence>
<organism evidence="10">
    <name type="scientific">Rhizopogon vinicolor</name>
    <dbReference type="NCBI Taxonomy" id="80600"/>
    <lineage>
        <taxon>Eukaryota</taxon>
        <taxon>Fungi</taxon>
        <taxon>Dikarya</taxon>
        <taxon>Basidiomycota</taxon>
        <taxon>Agaricomycotina</taxon>
        <taxon>Agaricomycetes</taxon>
        <taxon>Agaricomycetidae</taxon>
        <taxon>Boletales</taxon>
        <taxon>Suillineae</taxon>
        <taxon>Rhizopogonaceae</taxon>
        <taxon>Rhizopogon</taxon>
    </lineage>
</organism>
<keyword evidence="6" id="KW-0239">DNA-directed DNA polymerase</keyword>
<evidence type="ECO:0000256" key="1">
    <source>
        <dbReference type="ARBA" id="ARBA00005755"/>
    </source>
</evidence>
<proteinExistence type="inferred from homology"/>
<dbReference type="RefSeq" id="YP_009649330.1">
    <property type="nucleotide sequence ID" value="NC_042699.1"/>
</dbReference>
<name>A0A4Y5SK01_9AGAM</name>
<dbReference type="InterPro" id="IPR004868">
    <property type="entry name" value="DNA-dir_DNA_pol_B_mt/vir"/>
</dbReference>
<keyword evidence="10" id="KW-0496">Mitochondrion</keyword>
<evidence type="ECO:0000256" key="7">
    <source>
        <dbReference type="ARBA" id="ARBA00023125"/>
    </source>
</evidence>
<dbReference type="GO" id="GO:0006260">
    <property type="term" value="P:DNA replication"/>
    <property type="evidence" value="ECO:0007669"/>
    <property type="project" value="UniProtKB-KW"/>
</dbReference>
<evidence type="ECO:0000313" key="10">
    <source>
        <dbReference type="EMBL" id="QDA23245.1"/>
    </source>
</evidence>
<evidence type="ECO:0000256" key="4">
    <source>
        <dbReference type="ARBA" id="ARBA00022695"/>
    </source>
</evidence>
<evidence type="ECO:0000256" key="5">
    <source>
        <dbReference type="ARBA" id="ARBA00022705"/>
    </source>
</evidence>